<keyword evidence="8" id="KW-0430">Lectin</keyword>
<dbReference type="SMART" id="SM00220">
    <property type="entry name" value="S_TKc"/>
    <property type="match status" value="1"/>
</dbReference>
<dbReference type="InterPro" id="IPR008271">
    <property type="entry name" value="Ser/Thr_kinase_AS"/>
</dbReference>
<proteinExistence type="inferred from homology"/>
<dbReference type="PANTHER" id="PTHR27007">
    <property type="match status" value="1"/>
</dbReference>
<dbReference type="EMBL" id="JABFUD020000001">
    <property type="protein sequence ID" value="KAI5084128.1"/>
    <property type="molecule type" value="Genomic_DNA"/>
</dbReference>
<dbReference type="PROSITE" id="PS50011">
    <property type="entry name" value="PROTEIN_KINASE_DOM"/>
    <property type="match status" value="1"/>
</dbReference>
<evidence type="ECO:0000256" key="2">
    <source>
        <dbReference type="ARBA" id="ARBA00008536"/>
    </source>
</evidence>
<dbReference type="SUPFAM" id="SSF49899">
    <property type="entry name" value="Concanavalin A-like lectins/glucanases"/>
    <property type="match status" value="1"/>
</dbReference>
<keyword evidence="11 16" id="KW-0067">ATP-binding</keyword>
<evidence type="ECO:0000256" key="8">
    <source>
        <dbReference type="ARBA" id="ARBA00022734"/>
    </source>
</evidence>
<protein>
    <recommendedName>
        <fullName evidence="19">Protein kinase domain-containing protein</fullName>
    </recommendedName>
</protein>
<evidence type="ECO:0000256" key="10">
    <source>
        <dbReference type="ARBA" id="ARBA00022777"/>
    </source>
</evidence>
<dbReference type="InterPro" id="IPR017441">
    <property type="entry name" value="Protein_kinase_ATP_BS"/>
</dbReference>
<keyword evidence="6 17" id="KW-0812">Transmembrane</keyword>
<dbReference type="CDD" id="cd06899">
    <property type="entry name" value="lectin_legume_LecRK_Arcelin_ConA"/>
    <property type="match status" value="1"/>
</dbReference>
<dbReference type="InterPro" id="IPR000719">
    <property type="entry name" value="Prot_kinase_dom"/>
</dbReference>
<keyword evidence="12 17" id="KW-1133">Transmembrane helix</keyword>
<keyword evidence="21" id="KW-1185">Reference proteome</keyword>
<evidence type="ECO:0000256" key="18">
    <source>
        <dbReference type="SAM" id="SignalP"/>
    </source>
</evidence>
<evidence type="ECO:0000256" key="13">
    <source>
        <dbReference type="ARBA" id="ARBA00023136"/>
    </source>
</evidence>
<dbReference type="FunFam" id="1.10.510.10:FF:000240">
    <property type="entry name" value="Lectin-domain containing receptor kinase A4.3"/>
    <property type="match status" value="1"/>
</dbReference>
<evidence type="ECO:0000256" key="17">
    <source>
        <dbReference type="SAM" id="Phobius"/>
    </source>
</evidence>
<dbReference type="AlphaFoldDB" id="A0A9D4ZQK8"/>
<evidence type="ECO:0000313" key="20">
    <source>
        <dbReference type="EMBL" id="KAI5084128.1"/>
    </source>
</evidence>
<dbReference type="SUPFAM" id="SSF56112">
    <property type="entry name" value="Protein kinase-like (PK-like)"/>
    <property type="match status" value="1"/>
</dbReference>
<dbReference type="Gene3D" id="3.30.200.20">
    <property type="entry name" value="Phosphorylase Kinase, domain 1"/>
    <property type="match status" value="1"/>
</dbReference>
<evidence type="ECO:0000256" key="1">
    <source>
        <dbReference type="ARBA" id="ARBA00004251"/>
    </source>
</evidence>
<evidence type="ECO:0000256" key="3">
    <source>
        <dbReference type="ARBA" id="ARBA00010217"/>
    </source>
</evidence>
<keyword evidence="9 16" id="KW-0547">Nucleotide-binding</keyword>
<keyword evidence="13 17" id="KW-0472">Membrane</keyword>
<dbReference type="InterPro" id="IPR013320">
    <property type="entry name" value="ConA-like_dom_sf"/>
</dbReference>
<dbReference type="InterPro" id="IPR050528">
    <property type="entry name" value="L-type_Lectin-RKs"/>
</dbReference>
<evidence type="ECO:0000256" key="14">
    <source>
        <dbReference type="ARBA" id="ARBA00023170"/>
    </source>
</evidence>
<feature type="transmembrane region" description="Helical" evidence="17">
    <location>
        <begin position="301"/>
        <end position="325"/>
    </location>
</feature>
<dbReference type="OrthoDB" id="4062651at2759"/>
<dbReference type="PROSITE" id="PS00107">
    <property type="entry name" value="PROTEIN_KINASE_ATP"/>
    <property type="match status" value="1"/>
</dbReference>
<gene>
    <name evidence="20" type="ORF">GOP47_0000297</name>
</gene>
<evidence type="ECO:0000313" key="21">
    <source>
        <dbReference type="Proteomes" id="UP000886520"/>
    </source>
</evidence>
<feature type="binding site" evidence="16">
    <location>
        <position position="392"/>
    </location>
    <ligand>
        <name>ATP</name>
        <dbReference type="ChEBI" id="CHEBI:30616"/>
    </ligand>
</feature>
<comment type="caution">
    <text evidence="20">The sequence shown here is derived from an EMBL/GenBank/DDBJ whole genome shotgun (WGS) entry which is preliminary data.</text>
</comment>
<keyword evidence="7 18" id="KW-0732">Signal</keyword>
<dbReference type="Proteomes" id="UP000886520">
    <property type="component" value="Chromosome 1"/>
</dbReference>
<dbReference type="Gene3D" id="1.10.510.10">
    <property type="entry name" value="Transferase(Phosphotransferase) domain 1"/>
    <property type="match status" value="1"/>
</dbReference>
<dbReference type="GO" id="GO:0005886">
    <property type="term" value="C:plasma membrane"/>
    <property type="evidence" value="ECO:0007669"/>
    <property type="project" value="UniProtKB-SubCell"/>
</dbReference>
<dbReference type="GO" id="GO:0005524">
    <property type="term" value="F:ATP binding"/>
    <property type="evidence" value="ECO:0007669"/>
    <property type="project" value="UniProtKB-UniRule"/>
</dbReference>
<evidence type="ECO:0000259" key="19">
    <source>
        <dbReference type="PROSITE" id="PS50011"/>
    </source>
</evidence>
<accession>A0A9D4ZQK8</accession>
<keyword evidence="15" id="KW-0325">Glycoprotein</keyword>
<evidence type="ECO:0000256" key="6">
    <source>
        <dbReference type="ARBA" id="ARBA00022692"/>
    </source>
</evidence>
<evidence type="ECO:0000256" key="5">
    <source>
        <dbReference type="ARBA" id="ARBA00022679"/>
    </source>
</evidence>
<dbReference type="Pfam" id="PF00069">
    <property type="entry name" value="Pkinase"/>
    <property type="match status" value="1"/>
</dbReference>
<dbReference type="GO" id="GO:0004672">
    <property type="term" value="F:protein kinase activity"/>
    <property type="evidence" value="ECO:0007669"/>
    <property type="project" value="InterPro"/>
</dbReference>
<dbReference type="InterPro" id="IPR011009">
    <property type="entry name" value="Kinase-like_dom_sf"/>
</dbReference>
<evidence type="ECO:0000256" key="15">
    <source>
        <dbReference type="ARBA" id="ARBA00023180"/>
    </source>
</evidence>
<dbReference type="PROSITE" id="PS00108">
    <property type="entry name" value="PROTEIN_KINASE_ST"/>
    <property type="match status" value="1"/>
</dbReference>
<reference evidence="20" key="1">
    <citation type="submission" date="2021-01" db="EMBL/GenBank/DDBJ databases">
        <title>Adiantum capillus-veneris genome.</title>
        <authorList>
            <person name="Fang Y."/>
            <person name="Liao Q."/>
        </authorList>
    </citation>
    <scope>NUCLEOTIDE SEQUENCE</scope>
    <source>
        <strain evidence="20">H3</strain>
        <tissue evidence="20">Leaf</tissue>
    </source>
</reference>
<dbReference type="GO" id="GO:0030246">
    <property type="term" value="F:carbohydrate binding"/>
    <property type="evidence" value="ECO:0007669"/>
    <property type="project" value="UniProtKB-KW"/>
</dbReference>
<dbReference type="Pfam" id="PF00139">
    <property type="entry name" value="Lectin_legB"/>
    <property type="match status" value="1"/>
</dbReference>
<keyword evidence="14" id="KW-0675">Receptor</keyword>
<dbReference type="InterPro" id="IPR001220">
    <property type="entry name" value="Legume_lectin_dom"/>
</dbReference>
<feature type="chain" id="PRO_5039175335" description="Protein kinase domain-containing protein" evidence="18">
    <location>
        <begin position="23"/>
        <end position="735"/>
    </location>
</feature>
<feature type="signal peptide" evidence="18">
    <location>
        <begin position="1"/>
        <end position="22"/>
    </location>
</feature>
<evidence type="ECO:0000256" key="11">
    <source>
        <dbReference type="ARBA" id="ARBA00022840"/>
    </source>
</evidence>
<name>A0A9D4ZQK8_ADICA</name>
<comment type="subcellular location">
    <subcellularLocation>
        <location evidence="1">Cell membrane</location>
        <topology evidence="1">Single-pass type I membrane protein</topology>
    </subcellularLocation>
</comment>
<evidence type="ECO:0000256" key="4">
    <source>
        <dbReference type="ARBA" id="ARBA00022475"/>
    </source>
</evidence>
<comment type="similarity">
    <text evidence="3">In the C-terminal section; belongs to the protein kinase superfamily. Ser/Thr protein kinase family.</text>
</comment>
<organism evidence="20 21">
    <name type="scientific">Adiantum capillus-veneris</name>
    <name type="common">Maidenhair fern</name>
    <dbReference type="NCBI Taxonomy" id="13818"/>
    <lineage>
        <taxon>Eukaryota</taxon>
        <taxon>Viridiplantae</taxon>
        <taxon>Streptophyta</taxon>
        <taxon>Embryophyta</taxon>
        <taxon>Tracheophyta</taxon>
        <taxon>Polypodiopsida</taxon>
        <taxon>Polypodiidae</taxon>
        <taxon>Polypodiales</taxon>
        <taxon>Pteridineae</taxon>
        <taxon>Pteridaceae</taxon>
        <taxon>Vittarioideae</taxon>
        <taxon>Adiantum</taxon>
    </lineage>
</organism>
<feature type="domain" description="Protein kinase" evidence="19">
    <location>
        <begin position="364"/>
        <end position="649"/>
    </location>
</feature>
<dbReference type="GO" id="GO:0002229">
    <property type="term" value="P:defense response to oomycetes"/>
    <property type="evidence" value="ECO:0007669"/>
    <property type="project" value="UniProtKB-ARBA"/>
</dbReference>
<evidence type="ECO:0000256" key="7">
    <source>
        <dbReference type="ARBA" id="ARBA00022729"/>
    </source>
</evidence>
<evidence type="ECO:0000256" key="16">
    <source>
        <dbReference type="PROSITE-ProRule" id="PRU10141"/>
    </source>
</evidence>
<dbReference type="Gene3D" id="2.60.120.200">
    <property type="match status" value="1"/>
</dbReference>
<evidence type="ECO:0000256" key="12">
    <source>
        <dbReference type="ARBA" id="ARBA00022989"/>
    </source>
</evidence>
<comment type="similarity">
    <text evidence="2">In the N-terminal section; belongs to the leguminous lectin family.</text>
</comment>
<evidence type="ECO:0000256" key="9">
    <source>
        <dbReference type="ARBA" id="ARBA00022741"/>
    </source>
</evidence>
<keyword evidence="5" id="KW-0808">Transferase</keyword>
<keyword evidence="4" id="KW-1003">Cell membrane</keyword>
<sequence>MGVSWIVLLAYSCLLLQPCCKAFELVYESFEETRDLLLQGVYIANESGLWLTQPGHNLTTGRTLYQWPLPFKPSNASSLLASFNTSFSFQIVVPPDVQLGGTDDRTGDGLAFFIAPSPELLPESTGMFLGVAQGLWAPQSDRHLFAVEFDTYKNAQINDTSDNHIGIDINGMASLAAIDTSNSSNALNLQMNYNFTAWVSYDSSTEEIEVWAVNNSGTEVVRPSSPCVTLAYDLSTVFLQDMYVGLSASSGQSAEGHKVFSWQFSMEDVQVVQSSASPAPKQSTSKGGKPSSASRSRRKQIIIVLVAVVSVICGLLLVPCFVLMLKKWMSRAAKSAANKVLQLASDCSVPRYSYNKLRRATNGFAAKNKIGQGASGNVFKGVLPNGSVVAVKRLKDGLKREMKFSSEIRIITGIRHCNLLQLRGWCYDKGEAMLVYDYMPNGSLDRYRSKTKIILDSEKRLNILKGVAAALEYLHNGLGACVLHRDVKAGNVLLTDSFDAMLGDFGLARLISRDEVVTMTAAGTPSYMAPEVIYTGKATDKADVYSFGVLALEVACGRQVLDGSLPPQEMRLVDWIWLLNQSNKLMEALDPALFDNDNDADDSQGDAEIVIMRETKWRCVLHMGLLCCHPFPENRLNMRQVNQALQDFILLPLPALQPLYPSLCPFENSDPIVRQVSLSDGSSSISAEVELSREGKLTLYSGLPWALAMELRLAVPRNLSLYLLWDKGNSETTMT</sequence>
<keyword evidence="10" id="KW-0418">Kinase</keyword>